<dbReference type="Gene3D" id="3.40.50.150">
    <property type="entry name" value="Vaccinia Virus protein VP39"/>
    <property type="match status" value="1"/>
</dbReference>
<dbReference type="CDD" id="cd02440">
    <property type="entry name" value="AdoMet_MTases"/>
    <property type="match status" value="1"/>
</dbReference>
<feature type="binding site" evidence="4">
    <location>
        <position position="62"/>
    </location>
    <ligand>
        <name>S-adenosyl-L-methionine</name>
        <dbReference type="ChEBI" id="CHEBI:59789"/>
    </ligand>
</feature>
<sequence>MNDSRQTSKEELVYNIFSAIAHRYDLLNTVLSFNRDKAWRRFAVKVSGLSAGGRGLDVACGTGMFAIELARVVGPTGEVVGLDFNENMLEVARKNIARYSMEKIIKLVHGNALALPFPDNSFDVATIGFALRNVPDIEKTILEMKRVVKPGGRVVNLELAHPTFPVFKQLYWFYFEKLVPLLGKLGVGVDGPYSYLPNSVKNFPHQQVIKKMFEDLGLVDVKCYELTGGIVAVHVGTKPFEKTT</sequence>
<dbReference type="GO" id="GO:0008425">
    <property type="term" value="F:2-methoxy-6-polyprenyl-1,4-benzoquinol methyltransferase activity"/>
    <property type="evidence" value="ECO:0007669"/>
    <property type="project" value="UniProtKB-EC"/>
</dbReference>
<dbReference type="PANTHER" id="PTHR43591:SF24">
    <property type="entry name" value="2-METHOXY-6-POLYPRENYL-1,4-BENZOQUINOL METHYLASE, MITOCHONDRIAL"/>
    <property type="match status" value="1"/>
</dbReference>
<evidence type="ECO:0000256" key="4">
    <source>
        <dbReference type="HAMAP-Rule" id="MF_01813"/>
    </source>
</evidence>
<dbReference type="HAMAP" id="MF_01813">
    <property type="entry name" value="MenG_UbiE_methyltr"/>
    <property type="match status" value="1"/>
</dbReference>
<dbReference type="InterPro" id="IPR023576">
    <property type="entry name" value="UbiE/COQ5_MeTrFase_CS"/>
</dbReference>
<comment type="similarity">
    <text evidence="4">Belongs to the class I-like SAM-binding methyltransferase superfamily. MenG/UbiE family.</text>
</comment>
<organism evidence="5 6">
    <name type="scientific">Carboxydothermus ferrireducens DSM 11255</name>
    <dbReference type="NCBI Taxonomy" id="1119529"/>
    <lineage>
        <taxon>Bacteria</taxon>
        <taxon>Bacillati</taxon>
        <taxon>Bacillota</taxon>
        <taxon>Clostridia</taxon>
        <taxon>Thermoanaerobacterales</taxon>
        <taxon>Thermoanaerobacteraceae</taxon>
        <taxon>Carboxydothermus</taxon>
    </lineage>
</organism>
<dbReference type="RefSeq" id="WP_011344703.1">
    <property type="nucleotide sequence ID" value="NZ_ATYG01000013.1"/>
</dbReference>
<proteinExistence type="inferred from homology"/>
<evidence type="ECO:0000256" key="3">
    <source>
        <dbReference type="ARBA" id="ARBA00022691"/>
    </source>
</evidence>
<accession>A0ABX2RBN1</accession>
<dbReference type="NCBIfam" id="TIGR01934">
    <property type="entry name" value="MenG_MenH_UbiE"/>
    <property type="match status" value="1"/>
</dbReference>
<dbReference type="InterPro" id="IPR004033">
    <property type="entry name" value="UbiE/COQ5_MeTrFase"/>
</dbReference>
<dbReference type="PROSITE" id="PS51608">
    <property type="entry name" value="SAM_MT_UBIE"/>
    <property type="match status" value="1"/>
</dbReference>
<dbReference type="GO" id="GO:0043770">
    <property type="term" value="F:demethylmenaquinone methyltransferase activity"/>
    <property type="evidence" value="ECO:0007669"/>
    <property type="project" value="UniProtKB-EC"/>
</dbReference>
<reference evidence="5 6" key="1">
    <citation type="submission" date="2020-07" db="EMBL/GenBank/DDBJ databases">
        <title>Genomic Encyclopedia of Type Strains, Phase III (KMG-III): the genomes of soil and plant-associated and newly described type strains.</title>
        <authorList>
            <person name="Whitman W."/>
        </authorList>
    </citation>
    <scope>NUCLEOTIDE SEQUENCE [LARGE SCALE GENOMIC DNA]</scope>
    <source>
        <strain evidence="5 6">DSM 11255</strain>
    </source>
</reference>
<feature type="binding site" evidence="4">
    <location>
        <begin position="111"/>
        <end position="112"/>
    </location>
    <ligand>
        <name>S-adenosyl-L-methionine</name>
        <dbReference type="ChEBI" id="CHEBI:59789"/>
    </ligand>
</feature>
<dbReference type="EMBL" id="JACCBS010000003">
    <property type="protein sequence ID" value="NYE58559.1"/>
    <property type="molecule type" value="Genomic_DNA"/>
</dbReference>
<evidence type="ECO:0000313" key="6">
    <source>
        <dbReference type="Proteomes" id="UP000604066"/>
    </source>
</evidence>
<dbReference type="Proteomes" id="UP000604066">
    <property type="component" value="Unassembled WGS sequence"/>
</dbReference>
<dbReference type="EC" id="2.1.1.163" evidence="4"/>
<comment type="pathway">
    <text evidence="4">Quinol/quinone metabolism; menaquinone biosynthesis; menaquinol from 1,4-dihydroxy-2-naphthoate: step 2/2.</text>
</comment>
<feature type="binding site" evidence="4">
    <location>
        <position position="83"/>
    </location>
    <ligand>
        <name>S-adenosyl-L-methionine</name>
        <dbReference type="ChEBI" id="CHEBI:59789"/>
    </ligand>
</feature>
<keyword evidence="1 4" id="KW-0489">Methyltransferase</keyword>
<dbReference type="NCBIfam" id="NF001243">
    <property type="entry name" value="PRK00216.1-4"/>
    <property type="match status" value="1"/>
</dbReference>
<evidence type="ECO:0000313" key="5">
    <source>
        <dbReference type="EMBL" id="NYE58559.1"/>
    </source>
</evidence>
<dbReference type="InterPro" id="IPR029063">
    <property type="entry name" value="SAM-dependent_MTases_sf"/>
</dbReference>
<protein>
    <recommendedName>
        <fullName evidence="4">Demethylmenaquinone methyltransferase</fullName>
        <ecNumber evidence="4">2.1.1.163</ecNumber>
    </recommendedName>
</protein>
<dbReference type="NCBIfam" id="NF001244">
    <property type="entry name" value="PRK00216.1-5"/>
    <property type="match status" value="1"/>
</dbReference>
<dbReference type="SUPFAM" id="SSF53335">
    <property type="entry name" value="S-adenosyl-L-methionine-dependent methyltransferases"/>
    <property type="match status" value="1"/>
</dbReference>
<dbReference type="PANTHER" id="PTHR43591">
    <property type="entry name" value="METHYLTRANSFERASE"/>
    <property type="match status" value="1"/>
</dbReference>
<keyword evidence="4" id="KW-0474">Menaquinone biosynthesis</keyword>
<evidence type="ECO:0000256" key="1">
    <source>
        <dbReference type="ARBA" id="ARBA00022603"/>
    </source>
</evidence>
<evidence type="ECO:0000256" key="2">
    <source>
        <dbReference type="ARBA" id="ARBA00022679"/>
    </source>
</evidence>
<name>A0ABX2RBN1_9THEO</name>
<dbReference type="PROSITE" id="PS01183">
    <property type="entry name" value="UBIE_1"/>
    <property type="match status" value="1"/>
</dbReference>
<keyword evidence="3 4" id="KW-0949">S-adenosyl-L-methionine</keyword>
<dbReference type="GO" id="GO:0032259">
    <property type="term" value="P:methylation"/>
    <property type="evidence" value="ECO:0007669"/>
    <property type="project" value="UniProtKB-KW"/>
</dbReference>
<comment type="caution">
    <text evidence="4">Lacks conserved residue(s) required for the propagation of feature annotation.</text>
</comment>
<gene>
    <name evidence="4" type="primary">menG</name>
    <name evidence="5" type="ORF">HDG70_002310</name>
</gene>
<comment type="function">
    <text evidence="4">Methyltransferase required for the conversion of demethylmenaquinol (DMKH2) to menaquinol (MKH2).</text>
</comment>
<keyword evidence="2 4" id="KW-0808">Transferase</keyword>
<keyword evidence="6" id="KW-1185">Reference proteome</keyword>
<dbReference type="Pfam" id="PF01209">
    <property type="entry name" value="Ubie_methyltran"/>
    <property type="match status" value="1"/>
</dbReference>
<comment type="catalytic activity">
    <reaction evidence="4">
        <text>a 2-demethylmenaquinol + S-adenosyl-L-methionine = a menaquinol + S-adenosyl-L-homocysteine + H(+)</text>
        <dbReference type="Rhea" id="RHEA:42640"/>
        <dbReference type="Rhea" id="RHEA-COMP:9539"/>
        <dbReference type="Rhea" id="RHEA-COMP:9563"/>
        <dbReference type="ChEBI" id="CHEBI:15378"/>
        <dbReference type="ChEBI" id="CHEBI:18151"/>
        <dbReference type="ChEBI" id="CHEBI:55437"/>
        <dbReference type="ChEBI" id="CHEBI:57856"/>
        <dbReference type="ChEBI" id="CHEBI:59789"/>
        <dbReference type="EC" id="2.1.1.163"/>
    </reaction>
</comment>
<comment type="caution">
    <text evidence="5">The sequence shown here is derived from an EMBL/GenBank/DDBJ whole genome shotgun (WGS) entry which is preliminary data.</text>
</comment>